<dbReference type="AlphaFoldDB" id="A0AAP0QYL5"/>
<keyword evidence="2" id="KW-1185">Reference proteome</keyword>
<dbReference type="Proteomes" id="UP001428341">
    <property type="component" value="Unassembled WGS sequence"/>
</dbReference>
<protein>
    <submittedName>
        <fullName evidence="1">Uncharacterized protein</fullName>
    </submittedName>
</protein>
<proteinExistence type="predicted"/>
<sequence>MTQENIQSIRRILPSQACRARVWWHFDRSGEYSVKSGKSIPISFPFLGFNLTPPTLSINQANSFVSKGSPSLRDTVDFIEYVSFPSHAQVSMDEAKRSKYISLKDLASLPPQKSATPPYPGNMKTRYVKVKKPLFKDGIRVYWQEILVCDEDA</sequence>
<accession>A0AAP0QYL5</accession>
<evidence type="ECO:0000313" key="2">
    <source>
        <dbReference type="Proteomes" id="UP001428341"/>
    </source>
</evidence>
<comment type="caution">
    <text evidence="1">The sequence shown here is derived from an EMBL/GenBank/DDBJ whole genome shotgun (WGS) entry which is preliminary data.</text>
</comment>
<name>A0AAP0QYL5_9ROSI</name>
<dbReference type="EMBL" id="JBCGBO010000002">
    <property type="protein sequence ID" value="KAK9223797.1"/>
    <property type="molecule type" value="Genomic_DNA"/>
</dbReference>
<organism evidence="1 2">
    <name type="scientific">Citrus x changshan-huyou</name>
    <dbReference type="NCBI Taxonomy" id="2935761"/>
    <lineage>
        <taxon>Eukaryota</taxon>
        <taxon>Viridiplantae</taxon>
        <taxon>Streptophyta</taxon>
        <taxon>Embryophyta</taxon>
        <taxon>Tracheophyta</taxon>
        <taxon>Spermatophyta</taxon>
        <taxon>Magnoliopsida</taxon>
        <taxon>eudicotyledons</taxon>
        <taxon>Gunneridae</taxon>
        <taxon>Pentapetalae</taxon>
        <taxon>rosids</taxon>
        <taxon>malvids</taxon>
        <taxon>Sapindales</taxon>
        <taxon>Rutaceae</taxon>
        <taxon>Aurantioideae</taxon>
        <taxon>Citrus</taxon>
    </lineage>
</organism>
<gene>
    <name evidence="1" type="ORF">WN944_012244</name>
</gene>
<evidence type="ECO:0000313" key="1">
    <source>
        <dbReference type="EMBL" id="KAK9223797.1"/>
    </source>
</evidence>
<reference evidence="1 2" key="1">
    <citation type="submission" date="2024-05" db="EMBL/GenBank/DDBJ databases">
        <title>Haplotype-resolved chromosome-level genome assembly of Huyou (Citrus changshanensis).</title>
        <authorList>
            <person name="Miao C."/>
            <person name="Chen W."/>
            <person name="Wu Y."/>
            <person name="Wang L."/>
            <person name="Zhao S."/>
            <person name="Grierson D."/>
            <person name="Xu C."/>
            <person name="Chen K."/>
        </authorList>
    </citation>
    <scope>NUCLEOTIDE SEQUENCE [LARGE SCALE GENOMIC DNA]</scope>
    <source>
        <strain evidence="1">01-14</strain>
        <tissue evidence="1">Leaf</tissue>
    </source>
</reference>